<keyword evidence="9" id="KW-1185">Reference proteome</keyword>
<keyword evidence="4" id="KW-0274">FAD</keyword>
<evidence type="ECO:0000256" key="6">
    <source>
        <dbReference type="ARBA" id="ARBA00049547"/>
    </source>
</evidence>
<accession>A0ABR8IJ61</accession>
<evidence type="ECO:0000256" key="5">
    <source>
        <dbReference type="ARBA" id="ARBA00023002"/>
    </source>
</evidence>
<dbReference type="Proteomes" id="UP000643580">
    <property type="component" value="Unassembled WGS sequence"/>
</dbReference>
<dbReference type="EMBL" id="JACJTD010000118">
    <property type="protein sequence ID" value="MBD2651562.1"/>
    <property type="molecule type" value="Genomic_DNA"/>
</dbReference>
<feature type="non-terminal residue" evidence="8">
    <location>
        <position position="86"/>
    </location>
</feature>
<comment type="caution">
    <text evidence="8">The sequence shown here is derived from an EMBL/GenBank/DDBJ whole genome shotgun (WGS) entry which is preliminary data.</text>
</comment>
<keyword evidence="5" id="KW-0560">Oxidoreductase</keyword>
<comment type="cofactor">
    <cofactor evidence="1">
        <name>FAD</name>
        <dbReference type="ChEBI" id="CHEBI:57692"/>
    </cofactor>
</comment>
<proteinExistence type="inferred from homology"/>
<dbReference type="PANTHER" id="PTHR11530:SF25">
    <property type="entry name" value="FAD DEPENDENT OXIDOREDUCTASE DOMAIN-CONTAINING PROTEIN"/>
    <property type="match status" value="1"/>
</dbReference>
<comment type="similarity">
    <text evidence="2">Belongs to the DAMOX/DASOX family.</text>
</comment>
<dbReference type="Gene3D" id="3.40.50.720">
    <property type="entry name" value="NAD(P)-binding Rossmann-like Domain"/>
    <property type="match status" value="1"/>
</dbReference>
<sequence length="86" mass="9335">MNNPLAKNDTNILVIGAGVSGLTTAICLREAGFNVVIVADRFAPDLTSIVAGALWEWPPAVCGRHGSPRSLERSKDWCMTTYNKFK</sequence>
<evidence type="ECO:0000313" key="9">
    <source>
        <dbReference type="Proteomes" id="UP000643580"/>
    </source>
</evidence>
<dbReference type="Pfam" id="PF01266">
    <property type="entry name" value="DAO"/>
    <property type="match status" value="1"/>
</dbReference>
<evidence type="ECO:0000313" key="8">
    <source>
        <dbReference type="EMBL" id="MBD2651562.1"/>
    </source>
</evidence>
<feature type="domain" description="FAD dependent oxidoreductase" evidence="7">
    <location>
        <begin position="12"/>
        <end position="55"/>
    </location>
</feature>
<evidence type="ECO:0000259" key="7">
    <source>
        <dbReference type="Pfam" id="PF01266"/>
    </source>
</evidence>
<gene>
    <name evidence="8" type="ORF">H6G92_36475</name>
</gene>
<keyword evidence="3" id="KW-0285">Flavoprotein</keyword>
<name>A0ABR8IJ61_9NOSO</name>
<organism evidence="8 9">
    <name type="scientific">Nostoc foliaceum FACHB-393</name>
    <dbReference type="NCBI Taxonomy" id="2692915"/>
    <lineage>
        <taxon>Bacteria</taxon>
        <taxon>Bacillati</taxon>
        <taxon>Cyanobacteriota</taxon>
        <taxon>Cyanophyceae</taxon>
        <taxon>Nostocales</taxon>
        <taxon>Nostocaceae</taxon>
        <taxon>Nostoc</taxon>
        <taxon>Nostoc foliaceum</taxon>
    </lineage>
</organism>
<evidence type="ECO:0000256" key="2">
    <source>
        <dbReference type="ARBA" id="ARBA00006730"/>
    </source>
</evidence>
<dbReference type="PANTHER" id="PTHR11530">
    <property type="entry name" value="D-AMINO ACID OXIDASE"/>
    <property type="match status" value="1"/>
</dbReference>
<evidence type="ECO:0000256" key="4">
    <source>
        <dbReference type="ARBA" id="ARBA00022827"/>
    </source>
</evidence>
<dbReference type="SUPFAM" id="SSF51971">
    <property type="entry name" value="Nucleotide-binding domain"/>
    <property type="match status" value="1"/>
</dbReference>
<reference evidence="8 9" key="1">
    <citation type="journal article" date="2020" name="ISME J.">
        <title>Comparative genomics reveals insights into cyanobacterial evolution and habitat adaptation.</title>
        <authorList>
            <person name="Chen M.Y."/>
            <person name="Teng W.K."/>
            <person name="Zhao L."/>
            <person name="Hu C.X."/>
            <person name="Zhou Y.K."/>
            <person name="Han B.P."/>
            <person name="Song L.R."/>
            <person name="Shu W.S."/>
        </authorList>
    </citation>
    <scope>NUCLEOTIDE SEQUENCE [LARGE SCALE GENOMIC DNA]</scope>
    <source>
        <strain evidence="8 9">FACHB-393</strain>
    </source>
</reference>
<protein>
    <submittedName>
        <fullName evidence="8">FAD-dependent oxidoreductase</fullName>
    </submittedName>
</protein>
<comment type="catalytic activity">
    <reaction evidence="6">
        <text>a D-alpha-amino acid + O2 + H2O = a 2-oxocarboxylate + H2O2 + NH4(+)</text>
        <dbReference type="Rhea" id="RHEA:21816"/>
        <dbReference type="ChEBI" id="CHEBI:15377"/>
        <dbReference type="ChEBI" id="CHEBI:15379"/>
        <dbReference type="ChEBI" id="CHEBI:16240"/>
        <dbReference type="ChEBI" id="CHEBI:28938"/>
        <dbReference type="ChEBI" id="CHEBI:35179"/>
        <dbReference type="ChEBI" id="CHEBI:59871"/>
        <dbReference type="EC" id="1.4.3.3"/>
    </reaction>
    <physiologicalReaction direction="left-to-right" evidence="6">
        <dbReference type="Rhea" id="RHEA:21817"/>
    </physiologicalReaction>
</comment>
<dbReference type="InterPro" id="IPR006076">
    <property type="entry name" value="FAD-dep_OxRdtase"/>
</dbReference>
<evidence type="ECO:0000256" key="1">
    <source>
        <dbReference type="ARBA" id="ARBA00001974"/>
    </source>
</evidence>
<evidence type="ECO:0000256" key="3">
    <source>
        <dbReference type="ARBA" id="ARBA00022630"/>
    </source>
</evidence>
<dbReference type="RefSeq" id="WP_190901561.1">
    <property type="nucleotide sequence ID" value="NZ_JACJTD010000118.1"/>
</dbReference>
<dbReference type="InterPro" id="IPR023209">
    <property type="entry name" value="DAO"/>
</dbReference>